<reference evidence="8 9" key="1">
    <citation type="submission" date="2015-09" db="EMBL/GenBank/DDBJ databases">
        <title>Host preference determinants of Valsa canker pathogens revealed by comparative genomics.</title>
        <authorList>
            <person name="Yin Z."/>
            <person name="Huang L."/>
        </authorList>
    </citation>
    <scope>NUCLEOTIDE SEQUENCE [LARGE SCALE GENOMIC DNA]</scope>
    <source>
        <strain evidence="8 9">03-1</strain>
    </source>
</reference>
<evidence type="ECO:0000256" key="2">
    <source>
        <dbReference type="ARBA" id="ARBA00022692"/>
    </source>
</evidence>
<dbReference type="Pfam" id="PF20684">
    <property type="entry name" value="Fung_rhodopsin"/>
    <property type="match status" value="1"/>
</dbReference>
<feature type="domain" description="Rhodopsin" evidence="7">
    <location>
        <begin position="45"/>
        <end position="296"/>
    </location>
</feature>
<comment type="similarity">
    <text evidence="5">Belongs to the SAT4 family.</text>
</comment>
<dbReference type="PANTHER" id="PTHR33048">
    <property type="entry name" value="PTH11-LIKE INTEGRAL MEMBRANE PROTEIN (AFU_ORTHOLOGUE AFUA_5G11245)"/>
    <property type="match status" value="1"/>
</dbReference>
<comment type="caution">
    <text evidence="8">The sequence shown here is derived from an EMBL/GenBank/DDBJ whole genome shotgun (WGS) entry which is preliminary data.</text>
</comment>
<keyword evidence="9" id="KW-1185">Reference proteome</keyword>
<proteinExistence type="inferred from homology"/>
<evidence type="ECO:0000313" key="9">
    <source>
        <dbReference type="Proteomes" id="UP000283895"/>
    </source>
</evidence>
<protein>
    <recommendedName>
        <fullName evidence="7">Rhodopsin domain-containing protein</fullName>
    </recommendedName>
</protein>
<feature type="transmembrane region" description="Helical" evidence="6">
    <location>
        <begin position="265"/>
        <end position="292"/>
    </location>
</feature>
<dbReference type="InterPro" id="IPR049326">
    <property type="entry name" value="Rhodopsin_dom_fungi"/>
</dbReference>
<feature type="transmembrane region" description="Helical" evidence="6">
    <location>
        <begin position="60"/>
        <end position="85"/>
    </location>
</feature>
<dbReference type="AlphaFoldDB" id="A0A423VH88"/>
<dbReference type="EMBL" id="LKEA01000063">
    <property type="protein sequence ID" value="ROV90357.1"/>
    <property type="molecule type" value="Genomic_DNA"/>
</dbReference>
<keyword evidence="4 6" id="KW-0472">Membrane</keyword>
<dbReference type="GO" id="GO:0016020">
    <property type="term" value="C:membrane"/>
    <property type="evidence" value="ECO:0007669"/>
    <property type="project" value="UniProtKB-SubCell"/>
</dbReference>
<evidence type="ECO:0000259" key="7">
    <source>
        <dbReference type="Pfam" id="PF20684"/>
    </source>
</evidence>
<comment type="subcellular location">
    <subcellularLocation>
        <location evidence="1">Membrane</location>
        <topology evidence="1">Multi-pass membrane protein</topology>
    </subcellularLocation>
</comment>
<dbReference type="OrthoDB" id="61113at2759"/>
<feature type="transmembrane region" description="Helical" evidence="6">
    <location>
        <begin position="26"/>
        <end position="48"/>
    </location>
</feature>
<feature type="transmembrane region" description="Helical" evidence="6">
    <location>
        <begin position="229"/>
        <end position="253"/>
    </location>
</feature>
<feature type="transmembrane region" description="Helical" evidence="6">
    <location>
        <begin position="105"/>
        <end position="124"/>
    </location>
</feature>
<evidence type="ECO:0000256" key="4">
    <source>
        <dbReference type="ARBA" id="ARBA00023136"/>
    </source>
</evidence>
<evidence type="ECO:0000256" key="5">
    <source>
        <dbReference type="ARBA" id="ARBA00038359"/>
    </source>
</evidence>
<evidence type="ECO:0000256" key="6">
    <source>
        <dbReference type="SAM" id="Phobius"/>
    </source>
</evidence>
<evidence type="ECO:0000256" key="3">
    <source>
        <dbReference type="ARBA" id="ARBA00022989"/>
    </source>
</evidence>
<organism evidence="8 9">
    <name type="scientific">Cytospora schulzeri</name>
    <dbReference type="NCBI Taxonomy" id="448051"/>
    <lineage>
        <taxon>Eukaryota</taxon>
        <taxon>Fungi</taxon>
        <taxon>Dikarya</taxon>
        <taxon>Ascomycota</taxon>
        <taxon>Pezizomycotina</taxon>
        <taxon>Sordariomycetes</taxon>
        <taxon>Sordariomycetidae</taxon>
        <taxon>Diaporthales</taxon>
        <taxon>Cytosporaceae</taxon>
        <taxon>Cytospora</taxon>
    </lineage>
</organism>
<name>A0A423VH88_9PEZI</name>
<gene>
    <name evidence="8" type="ORF">VMCG_09730</name>
</gene>
<keyword evidence="2 6" id="KW-0812">Transmembrane</keyword>
<accession>A0A423VH88</accession>
<feature type="transmembrane region" description="Helical" evidence="6">
    <location>
        <begin position="136"/>
        <end position="160"/>
    </location>
</feature>
<dbReference type="Proteomes" id="UP000283895">
    <property type="component" value="Unassembled WGS sequence"/>
</dbReference>
<sequence length="417" mass="46533">MSSVYDLLGKVDNLSDPQPALNSKSATYGLVISCLVISSLCVLGRIWVRVFVTRSFGWDDVFVVSTMLSNIIQAVGLCLTVNRGLGKHFILLGIEGMQDFIKTFYVANGAYPMSTTFIKLALLFQYLRIFNKGSKLRIVTVITIVVVCMWGFAFCFLAWVPCIPVRAYWNWLIPDSEATRYGYGTHNPTVFVATYIANAATNMILDLVTFAIPMPLWMDRSIQGRTRMALFGLFVLGAIVNICSVIRLVNIVQNRGGTYPTLDPSWYGCTAAMLSALEVNIATICASLPVFWPVIKEGLGRILVTYEVDVTHERRDSGDFNIMNESGELYSMRTMNSKGRQYAEDKYIRAQVDPLQQVKPTKTTVMSRARGHLHPENVGEGSRSLDLGSEIRAGLAEFELQRPGIEKRESKEGLLNE</sequence>
<keyword evidence="3 6" id="KW-1133">Transmembrane helix</keyword>
<dbReference type="PANTHER" id="PTHR33048:SF47">
    <property type="entry name" value="INTEGRAL MEMBRANE PROTEIN-RELATED"/>
    <property type="match status" value="1"/>
</dbReference>
<dbReference type="InterPro" id="IPR052337">
    <property type="entry name" value="SAT4-like"/>
</dbReference>
<feature type="transmembrane region" description="Helical" evidence="6">
    <location>
        <begin position="195"/>
        <end position="217"/>
    </location>
</feature>
<evidence type="ECO:0000256" key="1">
    <source>
        <dbReference type="ARBA" id="ARBA00004141"/>
    </source>
</evidence>
<evidence type="ECO:0000313" key="8">
    <source>
        <dbReference type="EMBL" id="ROV90357.1"/>
    </source>
</evidence>